<dbReference type="PANTHER" id="PTHR13230:SF5">
    <property type="entry name" value="GENERAL TRANSCRIPTION FACTOR 3C POLYPEPTIDE 5"/>
    <property type="match status" value="1"/>
</dbReference>
<dbReference type="GeneID" id="5739655"/>
<dbReference type="EMBL" id="CP000882">
    <property type="protein sequence ID" value="ABW98155.1"/>
    <property type="molecule type" value="Genomic_DNA"/>
</dbReference>
<dbReference type="AlphaFoldDB" id="A9BKI4"/>
<evidence type="ECO:0000313" key="2">
    <source>
        <dbReference type="EMBL" id="ABW98155.1"/>
    </source>
</evidence>
<dbReference type="Proteomes" id="UP000243127">
    <property type="component" value="Nucleomorph 2"/>
</dbReference>
<keyword evidence="2" id="KW-0542">Nucleomorph</keyword>
<dbReference type="GO" id="GO:0001002">
    <property type="term" value="F:RNA polymerase III type 1 promoter sequence-specific DNA binding"/>
    <property type="evidence" value="ECO:0007669"/>
    <property type="project" value="TreeGrafter"/>
</dbReference>
<organism evidence="2 3">
    <name type="scientific">Hemiselmis andersenii</name>
    <name type="common">Cryptophyte alga</name>
    <dbReference type="NCBI Taxonomy" id="464988"/>
    <lineage>
        <taxon>Eukaryota</taxon>
        <taxon>Cryptophyceae</taxon>
        <taxon>Cryptomonadales</taxon>
        <taxon>Hemiselmidaceae</taxon>
        <taxon>Hemiselmis</taxon>
    </lineage>
</organism>
<evidence type="ECO:0000313" key="3">
    <source>
        <dbReference type="Proteomes" id="UP000243127"/>
    </source>
</evidence>
<reference evidence="2 3" key="1">
    <citation type="journal article" date="2007" name="Proc. Natl. Acad. Sci. U.S.A.">
        <title>Nucleomorph genome of Hemiselmis andersenii reveals complete intron loss and compaction as a driver of protein structure and function.</title>
        <authorList>
            <person name="Lane C.E."/>
            <person name="van den Heuvel K."/>
            <person name="Kozera C."/>
            <person name="Curtis B.A."/>
            <person name="Parsons B.J."/>
            <person name="Bowman S."/>
            <person name="Archibald J.M."/>
        </authorList>
    </citation>
    <scope>NUCLEOTIDE SEQUENCE [LARGE SCALE GENOMIC DNA]</scope>
    <source>
        <strain evidence="2 3">CCMP644</strain>
    </source>
</reference>
<dbReference type="InterPro" id="IPR019136">
    <property type="entry name" value="TF_IIIC_su-5_HTH"/>
</dbReference>
<dbReference type="InterPro" id="IPR040454">
    <property type="entry name" value="TF_IIIC_Tfc1/Sfc1"/>
</dbReference>
<protein>
    <submittedName>
        <fullName evidence="2">Trf</fullName>
    </submittedName>
</protein>
<sequence length="409" mass="49060">MKIIKQVRSFFLKKYKVPYKMKKISGVFLDFPTFFSEKSQTSVNFFFRKKSSLIRNFPLKNFIECFLRIGKFSFKPMLGEIQNISDFVIEIVSQKNSNIFFRSSFFLKIQKTIKFRRYLDFEYSSSINKYNLNSKQKKTPKERLRKNDSFFPIDIIPPFFLKNSQKKIKFSFNIYSYFKKIGSSFYFRKYHEKTTVHVLSMDKRSYVFKKTPAHSFIDFQVDLSPNFPLKKKKKNLFFIPLFGIGFISKIFKKRPIWTRKTMENFLPSSLKKYLIKILPVICYRFSGVNPFKKSWIRMGFDPRKIKKSIIYQTLLMKTNKNSIGKILSLGIKKEKRKFKKKLGRGEINFSKIRFDKFSKISKISSFQISDFFSEKLKKFFENIPKKKIFINYLIGWLSLTEFKKMNSLI</sequence>
<name>A9BKI4_HEMAN</name>
<feature type="domain" description="Transcription factor IIIC subunit 5 HTH" evidence="1">
    <location>
        <begin position="198"/>
        <end position="317"/>
    </location>
</feature>
<geneLocation type="nucleomorph" evidence="2"/>
<gene>
    <name evidence="2" type="ORF">HAN_2g338</name>
</gene>
<dbReference type="PANTHER" id="PTHR13230">
    <property type="entry name" value="GENERAL TRANSCRIPTION FACTOR IIIC, POLYPEPTIDE 5"/>
    <property type="match status" value="1"/>
</dbReference>
<dbReference type="GO" id="GO:0001003">
    <property type="term" value="F:RNA polymerase III type 2 promoter sequence-specific DNA binding"/>
    <property type="evidence" value="ECO:0007669"/>
    <property type="project" value="TreeGrafter"/>
</dbReference>
<dbReference type="Pfam" id="PF09734">
    <property type="entry name" value="Tau95"/>
    <property type="match status" value="1"/>
</dbReference>
<dbReference type="GO" id="GO:0000127">
    <property type="term" value="C:transcription factor TFIIIC complex"/>
    <property type="evidence" value="ECO:0007669"/>
    <property type="project" value="InterPro"/>
</dbReference>
<accession>A9BKI4</accession>
<proteinExistence type="predicted"/>
<dbReference type="RefSeq" id="XP_001712480.1">
    <property type="nucleotide sequence ID" value="XM_001712428.1"/>
</dbReference>
<dbReference type="GO" id="GO:0006384">
    <property type="term" value="P:transcription initiation at RNA polymerase III promoter"/>
    <property type="evidence" value="ECO:0007669"/>
    <property type="project" value="InterPro"/>
</dbReference>
<evidence type="ECO:0000259" key="1">
    <source>
        <dbReference type="Pfam" id="PF09734"/>
    </source>
</evidence>